<dbReference type="Gene3D" id="1.20.1540.10">
    <property type="entry name" value="Rhomboid-like"/>
    <property type="match status" value="1"/>
</dbReference>
<feature type="transmembrane region" description="Helical" evidence="7">
    <location>
        <begin position="83"/>
        <end position="101"/>
    </location>
</feature>
<feature type="transmembrane region" description="Helical" evidence="7">
    <location>
        <begin position="201"/>
        <end position="217"/>
    </location>
</feature>
<dbReference type="PANTHER" id="PTHR43731:SF14">
    <property type="entry name" value="PRESENILIN-ASSOCIATED RHOMBOID-LIKE PROTEIN, MITOCHONDRIAL"/>
    <property type="match status" value="1"/>
</dbReference>
<feature type="transmembrane region" description="Helical" evidence="7">
    <location>
        <begin position="147"/>
        <end position="165"/>
    </location>
</feature>
<feature type="transmembrane region" description="Helical" evidence="7">
    <location>
        <begin position="6"/>
        <end position="29"/>
    </location>
</feature>
<dbReference type="AlphaFoldDB" id="A0A923H881"/>
<evidence type="ECO:0000313" key="9">
    <source>
        <dbReference type="EMBL" id="MBC3758836.1"/>
    </source>
</evidence>
<keyword evidence="10" id="KW-1185">Reference proteome</keyword>
<dbReference type="InterPro" id="IPR022764">
    <property type="entry name" value="Peptidase_S54_rhomboid_dom"/>
</dbReference>
<evidence type="ECO:0000256" key="4">
    <source>
        <dbReference type="ARBA" id="ARBA00022801"/>
    </source>
</evidence>
<keyword evidence="3 7" id="KW-0812">Transmembrane</keyword>
<comment type="subcellular location">
    <subcellularLocation>
        <location evidence="1">Membrane</location>
        <topology evidence="1">Multi-pass membrane protein</topology>
    </subcellularLocation>
</comment>
<dbReference type="SUPFAM" id="SSF144091">
    <property type="entry name" value="Rhomboid-like"/>
    <property type="match status" value="1"/>
</dbReference>
<dbReference type="Pfam" id="PF01694">
    <property type="entry name" value="Rhomboid"/>
    <property type="match status" value="1"/>
</dbReference>
<evidence type="ECO:0000256" key="6">
    <source>
        <dbReference type="ARBA" id="ARBA00023136"/>
    </source>
</evidence>
<name>A0A923H881_9FLAO</name>
<dbReference type="GO" id="GO:0016020">
    <property type="term" value="C:membrane"/>
    <property type="evidence" value="ECO:0007669"/>
    <property type="project" value="UniProtKB-SubCell"/>
</dbReference>
<sequence length="223" mass="24866">MGKLDIITVVIIAANVIISYKGFGDFGFFEKYKFNIGAIRRGEQIRMFSSGFLHADTTHLFFNMFALYLFADQVLYEVGQYSFFIIYIGSLLAGNMLSLYFHKNEYHYSAVGASGAVTGVLYSAILLNPQQPYYFLFLPPRIGDIDLGIPGFVLGIAYLLYSIYGMKRRIGNIGHDAHFGGAIGGYIITLILVPTLFQTDILMVGVLALPIVLLFVLRRLGKI</sequence>
<evidence type="ECO:0000256" key="5">
    <source>
        <dbReference type="ARBA" id="ARBA00022989"/>
    </source>
</evidence>
<gene>
    <name evidence="9" type="ORF">H7U19_10505</name>
</gene>
<protein>
    <submittedName>
        <fullName evidence="9">Rhomboid family intramembrane serine protease</fullName>
    </submittedName>
</protein>
<accession>A0A923H881</accession>
<dbReference type="InterPro" id="IPR035952">
    <property type="entry name" value="Rhomboid-like_sf"/>
</dbReference>
<feature type="transmembrane region" description="Helical" evidence="7">
    <location>
        <begin position="177"/>
        <end position="195"/>
    </location>
</feature>
<evidence type="ECO:0000256" key="3">
    <source>
        <dbReference type="ARBA" id="ARBA00022692"/>
    </source>
</evidence>
<keyword evidence="5 7" id="KW-1133">Transmembrane helix</keyword>
<evidence type="ECO:0000256" key="7">
    <source>
        <dbReference type="SAM" id="Phobius"/>
    </source>
</evidence>
<keyword evidence="6 7" id="KW-0472">Membrane</keyword>
<evidence type="ECO:0000259" key="8">
    <source>
        <dbReference type="Pfam" id="PF01694"/>
    </source>
</evidence>
<evidence type="ECO:0000256" key="2">
    <source>
        <dbReference type="ARBA" id="ARBA00009045"/>
    </source>
</evidence>
<dbReference type="PANTHER" id="PTHR43731">
    <property type="entry name" value="RHOMBOID PROTEASE"/>
    <property type="match status" value="1"/>
</dbReference>
<evidence type="ECO:0000256" key="1">
    <source>
        <dbReference type="ARBA" id="ARBA00004141"/>
    </source>
</evidence>
<reference evidence="9" key="1">
    <citation type="submission" date="2020-08" db="EMBL/GenBank/DDBJ databases">
        <title>Hyunsoonleella sp. strain SJ7 genome sequencing and assembly.</title>
        <authorList>
            <person name="Kim I."/>
        </authorList>
    </citation>
    <scope>NUCLEOTIDE SEQUENCE</scope>
    <source>
        <strain evidence="9">SJ7</strain>
    </source>
</reference>
<keyword evidence="9" id="KW-0645">Protease</keyword>
<keyword evidence="4" id="KW-0378">Hydrolase</keyword>
<dbReference type="GO" id="GO:0006508">
    <property type="term" value="P:proteolysis"/>
    <property type="evidence" value="ECO:0007669"/>
    <property type="project" value="UniProtKB-KW"/>
</dbReference>
<evidence type="ECO:0000313" key="10">
    <source>
        <dbReference type="Proteomes" id="UP000656244"/>
    </source>
</evidence>
<feature type="transmembrane region" description="Helical" evidence="7">
    <location>
        <begin position="50"/>
        <end position="71"/>
    </location>
</feature>
<feature type="domain" description="Peptidase S54 rhomboid" evidence="8">
    <location>
        <begin position="42"/>
        <end position="193"/>
    </location>
</feature>
<dbReference type="InterPro" id="IPR050925">
    <property type="entry name" value="Rhomboid_protease_S54"/>
</dbReference>
<dbReference type="RefSeq" id="WP_186562101.1">
    <property type="nucleotide sequence ID" value="NZ_JACNMF010000003.1"/>
</dbReference>
<comment type="caution">
    <text evidence="9">The sequence shown here is derived from an EMBL/GenBank/DDBJ whole genome shotgun (WGS) entry which is preliminary data.</text>
</comment>
<dbReference type="Proteomes" id="UP000656244">
    <property type="component" value="Unassembled WGS sequence"/>
</dbReference>
<organism evidence="9 10">
    <name type="scientific">Hyunsoonleella aquatilis</name>
    <dbReference type="NCBI Taxonomy" id="2762758"/>
    <lineage>
        <taxon>Bacteria</taxon>
        <taxon>Pseudomonadati</taxon>
        <taxon>Bacteroidota</taxon>
        <taxon>Flavobacteriia</taxon>
        <taxon>Flavobacteriales</taxon>
        <taxon>Flavobacteriaceae</taxon>
    </lineage>
</organism>
<proteinExistence type="inferred from homology"/>
<comment type="similarity">
    <text evidence="2">Belongs to the peptidase S54 family.</text>
</comment>
<feature type="transmembrane region" description="Helical" evidence="7">
    <location>
        <begin position="108"/>
        <end position="127"/>
    </location>
</feature>
<dbReference type="GO" id="GO:0004252">
    <property type="term" value="F:serine-type endopeptidase activity"/>
    <property type="evidence" value="ECO:0007669"/>
    <property type="project" value="InterPro"/>
</dbReference>
<dbReference type="EMBL" id="JACNMF010000003">
    <property type="protein sequence ID" value="MBC3758836.1"/>
    <property type="molecule type" value="Genomic_DNA"/>
</dbReference>